<dbReference type="Proteomes" id="UP000663859">
    <property type="component" value="Unassembled WGS sequence"/>
</dbReference>
<gene>
    <name evidence="1" type="ORF">MPNT_90004</name>
</gene>
<reference evidence="1" key="1">
    <citation type="submission" date="2021-02" db="EMBL/GenBank/DDBJ databases">
        <authorList>
            <person name="Cremers G."/>
            <person name="Picone N."/>
        </authorList>
    </citation>
    <scope>NUCLEOTIDE SEQUENCE</scope>
    <source>
        <strain evidence="1">PQ17</strain>
    </source>
</reference>
<sequence length="38" mass="4258">MKGHRREGHVGQFCDPKVGVIMSSTHFLNTSRAESEID</sequence>
<keyword evidence="2" id="KW-1185">Reference proteome</keyword>
<evidence type="ECO:0000313" key="2">
    <source>
        <dbReference type="Proteomes" id="UP000663859"/>
    </source>
</evidence>
<proteinExistence type="predicted"/>
<dbReference type="EMBL" id="CAJNOB010000071">
    <property type="protein sequence ID" value="CAF0705211.1"/>
    <property type="molecule type" value="Genomic_DNA"/>
</dbReference>
<protein>
    <submittedName>
        <fullName evidence="1">Uncharacterized protein</fullName>
    </submittedName>
</protein>
<organism evidence="1 2">
    <name type="scientific">Candidatus Methylacidithermus pantelleriae</name>
    <dbReference type="NCBI Taxonomy" id="2744239"/>
    <lineage>
        <taxon>Bacteria</taxon>
        <taxon>Pseudomonadati</taxon>
        <taxon>Verrucomicrobiota</taxon>
        <taxon>Methylacidiphilae</taxon>
        <taxon>Methylacidiphilales</taxon>
        <taxon>Methylacidiphilaceae</taxon>
        <taxon>Candidatus Methylacidithermus</taxon>
    </lineage>
</organism>
<accession>A0A8J2BSY4</accession>
<comment type="caution">
    <text evidence="1">The sequence shown here is derived from an EMBL/GenBank/DDBJ whole genome shotgun (WGS) entry which is preliminary data.</text>
</comment>
<name>A0A8J2BSY4_9BACT</name>
<evidence type="ECO:0000313" key="1">
    <source>
        <dbReference type="EMBL" id="CAF0705211.1"/>
    </source>
</evidence>
<dbReference type="AlphaFoldDB" id="A0A8J2BSY4"/>